<dbReference type="SUPFAM" id="SSF110004">
    <property type="entry name" value="Glycolipid transfer protein, GLTP"/>
    <property type="match status" value="1"/>
</dbReference>
<dbReference type="GO" id="GO:1902388">
    <property type="term" value="F:ceramide 1-phosphate transfer activity"/>
    <property type="evidence" value="ECO:0007669"/>
    <property type="project" value="TreeGrafter"/>
</dbReference>
<evidence type="ECO:0000313" key="4">
    <source>
        <dbReference type="Proteomes" id="UP000230233"/>
    </source>
</evidence>
<dbReference type="InterPro" id="IPR014830">
    <property type="entry name" value="Glycolipid_transfer_prot_dom"/>
</dbReference>
<dbReference type="GO" id="GO:0005829">
    <property type="term" value="C:cytosol"/>
    <property type="evidence" value="ECO:0007669"/>
    <property type="project" value="TreeGrafter"/>
</dbReference>
<reference evidence="4" key="1">
    <citation type="submission" date="2017-10" db="EMBL/GenBank/DDBJ databases">
        <title>Rapid genome shrinkage in a self-fertile nematode reveals novel sperm competition proteins.</title>
        <authorList>
            <person name="Yin D."/>
            <person name="Schwarz E.M."/>
            <person name="Thomas C.G."/>
            <person name="Felde R.L."/>
            <person name="Korf I.F."/>
            <person name="Cutter A.D."/>
            <person name="Schartner C.M."/>
            <person name="Ralston E.J."/>
            <person name="Meyer B.J."/>
            <person name="Haag E.S."/>
        </authorList>
    </citation>
    <scope>NUCLEOTIDE SEQUENCE [LARGE SCALE GENOMIC DNA]</scope>
    <source>
        <strain evidence="4">JU1422</strain>
    </source>
</reference>
<comment type="caution">
    <text evidence="3">The sequence shown here is derived from an EMBL/GenBank/DDBJ whole genome shotgun (WGS) entry which is preliminary data.</text>
</comment>
<dbReference type="FunFam" id="1.10.3520.10:FF:000015">
    <property type="entry name" value="Protein CBG06218"/>
    <property type="match status" value="1"/>
</dbReference>
<feature type="domain" description="Glycolipid transfer protein" evidence="2">
    <location>
        <begin position="50"/>
        <end position="195"/>
    </location>
</feature>
<dbReference type="OrthoDB" id="116883at2759"/>
<dbReference type="Gene3D" id="1.10.3520.10">
    <property type="entry name" value="Glycolipid transfer protein"/>
    <property type="match status" value="1"/>
</dbReference>
<dbReference type="Proteomes" id="UP000230233">
    <property type="component" value="Chromosome IV"/>
</dbReference>
<feature type="signal peptide" evidence="1">
    <location>
        <begin position="1"/>
        <end position="26"/>
    </location>
</feature>
<accession>A0A2G5U4X3</accession>
<dbReference type="PANTHER" id="PTHR10219">
    <property type="entry name" value="GLYCOLIPID TRANSFER PROTEIN-RELATED"/>
    <property type="match status" value="1"/>
</dbReference>
<dbReference type="STRING" id="1611254.A0A2G5U4X3"/>
<dbReference type="InterPro" id="IPR036497">
    <property type="entry name" value="GLTP_sf"/>
</dbReference>
<dbReference type="GO" id="GO:1902387">
    <property type="term" value="F:ceramide 1-phosphate binding"/>
    <property type="evidence" value="ECO:0007669"/>
    <property type="project" value="TreeGrafter"/>
</dbReference>
<feature type="chain" id="PRO_5013761313" description="Glycolipid transfer protein domain-containing protein" evidence="1">
    <location>
        <begin position="27"/>
        <end position="238"/>
    </location>
</feature>
<protein>
    <recommendedName>
        <fullName evidence="2">Glycolipid transfer protein domain-containing protein</fullName>
    </recommendedName>
</protein>
<evidence type="ECO:0000313" key="3">
    <source>
        <dbReference type="EMBL" id="PIC34523.1"/>
    </source>
</evidence>
<dbReference type="PANTHER" id="PTHR10219:SF99">
    <property type="entry name" value="GLYCOLIPID TRANSFER PROTEIN DOMAIN-CONTAINING PROTEIN"/>
    <property type="match status" value="1"/>
</dbReference>
<sequence length="238" mass="27130">MLSLSLFLFHVTCLQFFSALPTMAQAEDVEPETYQIMRTIENSLMDNDNVDLEQYLLFWEHVCKVMGSWGTVFGFVVKDVTAKIEKLAAMRVADPESYRSIQTMARKESTDGTIRNLKPNRSGTGHLMVLNRALEFVIDMLDGVFTSDDASLKVSTPARCSYDKHLSQFHSWPIRTAVSAALYTLPRKTEFLIRLRGSMPESEDGQFHDVFNRDGRDIVRRVNQLVENFDLVNHNPSA</sequence>
<dbReference type="AlphaFoldDB" id="A0A2G5U4X3"/>
<organism evidence="3 4">
    <name type="scientific">Caenorhabditis nigoni</name>
    <dbReference type="NCBI Taxonomy" id="1611254"/>
    <lineage>
        <taxon>Eukaryota</taxon>
        <taxon>Metazoa</taxon>
        <taxon>Ecdysozoa</taxon>
        <taxon>Nematoda</taxon>
        <taxon>Chromadorea</taxon>
        <taxon>Rhabditida</taxon>
        <taxon>Rhabditina</taxon>
        <taxon>Rhabditomorpha</taxon>
        <taxon>Rhabditoidea</taxon>
        <taxon>Rhabditidae</taxon>
        <taxon>Peloderinae</taxon>
        <taxon>Caenorhabditis</taxon>
    </lineage>
</organism>
<evidence type="ECO:0000256" key="1">
    <source>
        <dbReference type="SAM" id="SignalP"/>
    </source>
</evidence>
<proteinExistence type="predicted"/>
<dbReference type="Pfam" id="PF08718">
    <property type="entry name" value="GLTP"/>
    <property type="match status" value="1"/>
</dbReference>
<dbReference type="GO" id="GO:0016020">
    <property type="term" value="C:membrane"/>
    <property type="evidence" value="ECO:0007669"/>
    <property type="project" value="TreeGrafter"/>
</dbReference>
<gene>
    <name evidence="3" type="primary">Cni-K08E4.2</name>
    <name evidence="3" type="synonym">Cnig_chr_IV.g14143</name>
    <name evidence="3" type="ORF">B9Z55_014143</name>
</gene>
<evidence type="ECO:0000259" key="2">
    <source>
        <dbReference type="Pfam" id="PF08718"/>
    </source>
</evidence>
<keyword evidence="4" id="KW-1185">Reference proteome</keyword>
<name>A0A2G5U4X3_9PELO</name>
<keyword evidence="1" id="KW-0732">Signal</keyword>
<dbReference type="EMBL" id="PDUG01000004">
    <property type="protein sequence ID" value="PIC34523.1"/>
    <property type="molecule type" value="Genomic_DNA"/>
</dbReference>